<feature type="coiled-coil region" evidence="9">
    <location>
        <begin position="177"/>
        <end position="283"/>
    </location>
</feature>
<dbReference type="OrthoDB" id="6105938at2759"/>
<dbReference type="InterPro" id="IPR006574">
    <property type="entry name" value="PRY"/>
</dbReference>
<gene>
    <name evidence="13" type="ORF">GDO78_021823</name>
</gene>
<dbReference type="Pfam" id="PF13765">
    <property type="entry name" value="PRY"/>
    <property type="match status" value="1"/>
</dbReference>
<dbReference type="Gene3D" id="3.30.160.60">
    <property type="entry name" value="Classic Zinc Finger"/>
    <property type="match status" value="1"/>
</dbReference>
<dbReference type="CDD" id="cd12891">
    <property type="entry name" value="SPRY_PRY_C-I_2"/>
    <property type="match status" value="1"/>
</dbReference>
<dbReference type="SMART" id="SM00449">
    <property type="entry name" value="SPRY"/>
    <property type="match status" value="1"/>
</dbReference>
<sequence length="529" mass="60256">MASTELKEELNCSICLSIYTDPAMLNCGHNFCQVCINRVLDTQEEAGIYSCPECRAEYPSRPAVQKNLKLCNIVECFLSSKPLQEQAGIFCTYCVHCPVPAVKTCLQCETSLCDIHLRAHSKLVEHTLTEPTTSLENRKCSIHKKLLEYYCSQDAACICVSCCAFGEHRGHQVALLYEASKKKKEKLRLVMEKLTSKREETEKRVQSLQEHRQKVNEKATAITERVTLLFKEIREELEVLEKKVLNEVTSQEEQVSLHVTDLIQQLEMEKDELTKKMQCIEELCNISDPLTVLQGRESDAASCYVVEDGEHEDRKRDDKKVQAVCDLDEGLISVILHTTLTDIVSGLKAKRGFNMKVASTILLDVNTAGDYVAVSRDLKTASWSETKQCRPKTPERFVNYHILSTKIFTSGQNYWEVETSESGYWMVGLAYPSIERKGDRAVTGYNKKSWCLRMSDKTHSAIHDSKINPLFPDTAVKRLGIYLDYEAGRLSFYQVSDSIRHLHTFIALFTEPLHAAFCVYNNSWVRIRS</sequence>
<dbReference type="Proteomes" id="UP000770717">
    <property type="component" value="Unassembled WGS sequence"/>
</dbReference>
<dbReference type="InterPro" id="IPR027370">
    <property type="entry name" value="Znf-RING_euk"/>
</dbReference>
<dbReference type="SMART" id="SM00589">
    <property type="entry name" value="PRY"/>
    <property type="match status" value="1"/>
</dbReference>
<feature type="domain" description="RING-type" evidence="10">
    <location>
        <begin position="12"/>
        <end position="55"/>
    </location>
</feature>
<dbReference type="InterPro" id="IPR013320">
    <property type="entry name" value="ConA-like_dom_sf"/>
</dbReference>
<keyword evidence="7 9" id="KW-0175">Coiled coil</keyword>
<evidence type="ECO:0000256" key="4">
    <source>
        <dbReference type="ARBA" id="ARBA00022786"/>
    </source>
</evidence>
<dbReference type="InterPro" id="IPR001841">
    <property type="entry name" value="Znf_RING"/>
</dbReference>
<dbReference type="GO" id="GO:0008270">
    <property type="term" value="F:zinc ion binding"/>
    <property type="evidence" value="ECO:0007669"/>
    <property type="project" value="UniProtKB-KW"/>
</dbReference>
<dbReference type="PRINTS" id="PR01407">
    <property type="entry name" value="BUTYPHLNCDUF"/>
</dbReference>
<organism evidence="13 14">
    <name type="scientific">Eleutherodactylus coqui</name>
    <name type="common">Puerto Rican coqui</name>
    <dbReference type="NCBI Taxonomy" id="57060"/>
    <lineage>
        <taxon>Eukaryota</taxon>
        <taxon>Metazoa</taxon>
        <taxon>Chordata</taxon>
        <taxon>Craniata</taxon>
        <taxon>Vertebrata</taxon>
        <taxon>Euteleostomi</taxon>
        <taxon>Amphibia</taxon>
        <taxon>Batrachia</taxon>
        <taxon>Anura</taxon>
        <taxon>Neobatrachia</taxon>
        <taxon>Hyloidea</taxon>
        <taxon>Eleutherodactylidae</taxon>
        <taxon>Eleutherodactylinae</taxon>
        <taxon>Eleutherodactylus</taxon>
        <taxon>Eleutherodactylus</taxon>
    </lineage>
</organism>
<evidence type="ECO:0000313" key="14">
    <source>
        <dbReference type="Proteomes" id="UP000770717"/>
    </source>
</evidence>
<dbReference type="PANTHER" id="PTHR25465">
    <property type="entry name" value="B-BOX DOMAIN CONTAINING"/>
    <property type="match status" value="1"/>
</dbReference>
<evidence type="ECO:0000259" key="12">
    <source>
        <dbReference type="PROSITE" id="PS50188"/>
    </source>
</evidence>
<evidence type="ECO:0000259" key="10">
    <source>
        <dbReference type="PROSITE" id="PS50089"/>
    </source>
</evidence>
<dbReference type="PROSITE" id="PS50119">
    <property type="entry name" value="ZF_BBOX"/>
    <property type="match status" value="1"/>
</dbReference>
<dbReference type="InterPro" id="IPR003649">
    <property type="entry name" value="Bbox_C"/>
</dbReference>
<dbReference type="SMART" id="SM00336">
    <property type="entry name" value="BBOX"/>
    <property type="match status" value="1"/>
</dbReference>
<dbReference type="SMART" id="SM00502">
    <property type="entry name" value="BBC"/>
    <property type="match status" value="1"/>
</dbReference>
<evidence type="ECO:0000256" key="1">
    <source>
        <dbReference type="ARBA" id="ARBA00022588"/>
    </source>
</evidence>
<keyword evidence="6" id="KW-0391">Immunity</keyword>
<dbReference type="PROSITE" id="PS00518">
    <property type="entry name" value="ZF_RING_1"/>
    <property type="match status" value="1"/>
</dbReference>
<dbReference type="InterPro" id="IPR017907">
    <property type="entry name" value="Znf_RING_CS"/>
</dbReference>
<dbReference type="InterPro" id="IPR003879">
    <property type="entry name" value="Butyrophylin_SPRY"/>
</dbReference>
<dbReference type="SUPFAM" id="SSF57845">
    <property type="entry name" value="B-box zinc-binding domain"/>
    <property type="match status" value="1"/>
</dbReference>
<dbReference type="PROSITE" id="PS50089">
    <property type="entry name" value="ZF_RING_2"/>
    <property type="match status" value="1"/>
</dbReference>
<feature type="domain" description="B box-type" evidence="11">
    <location>
        <begin position="135"/>
        <end position="176"/>
    </location>
</feature>
<dbReference type="Pfam" id="PF00622">
    <property type="entry name" value="SPRY"/>
    <property type="match status" value="1"/>
</dbReference>
<dbReference type="InterPro" id="IPR058030">
    <property type="entry name" value="TRIM8/14/16/25/29/45/65_CC"/>
</dbReference>
<keyword evidence="2" id="KW-0479">Metal-binding</keyword>
<dbReference type="Pfam" id="PF25600">
    <property type="entry name" value="TRIM_CC"/>
    <property type="match status" value="1"/>
</dbReference>
<keyword evidence="3 8" id="KW-0863">Zinc-finger</keyword>
<dbReference type="PROSITE" id="PS50188">
    <property type="entry name" value="B302_SPRY"/>
    <property type="match status" value="1"/>
</dbReference>
<dbReference type="AlphaFoldDB" id="A0A8J6EN39"/>
<keyword evidence="14" id="KW-1185">Reference proteome</keyword>
<comment type="caution">
    <text evidence="13">The sequence shown here is derived from an EMBL/GenBank/DDBJ whole genome shotgun (WGS) entry which is preliminary data.</text>
</comment>
<evidence type="ECO:0000259" key="11">
    <source>
        <dbReference type="PROSITE" id="PS50119"/>
    </source>
</evidence>
<evidence type="ECO:0000313" key="13">
    <source>
        <dbReference type="EMBL" id="KAG9471976.1"/>
    </source>
</evidence>
<dbReference type="SMART" id="SM00184">
    <property type="entry name" value="RING"/>
    <property type="match status" value="1"/>
</dbReference>
<dbReference type="Pfam" id="PF13445">
    <property type="entry name" value="zf-RING_UBOX"/>
    <property type="match status" value="1"/>
</dbReference>
<dbReference type="CDD" id="cd19769">
    <property type="entry name" value="Bbox2_TRIM16-like"/>
    <property type="match status" value="1"/>
</dbReference>
<evidence type="ECO:0000256" key="3">
    <source>
        <dbReference type="ARBA" id="ARBA00022771"/>
    </source>
</evidence>
<evidence type="ECO:0000256" key="2">
    <source>
        <dbReference type="ARBA" id="ARBA00022723"/>
    </source>
</evidence>
<feature type="domain" description="B30.2/SPRY" evidence="12">
    <location>
        <begin position="339"/>
        <end position="529"/>
    </location>
</feature>
<dbReference type="GO" id="GO:0045087">
    <property type="term" value="P:innate immune response"/>
    <property type="evidence" value="ECO:0007669"/>
    <property type="project" value="UniProtKB-KW"/>
</dbReference>
<dbReference type="SUPFAM" id="SSF49899">
    <property type="entry name" value="Concanavalin A-like lectins/glucanases"/>
    <property type="match status" value="1"/>
</dbReference>
<dbReference type="EMBL" id="WNTK01000083">
    <property type="protein sequence ID" value="KAG9471976.1"/>
    <property type="molecule type" value="Genomic_DNA"/>
</dbReference>
<proteinExistence type="predicted"/>
<dbReference type="Pfam" id="PF00643">
    <property type="entry name" value="zf-B_box"/>
    <property type="match status" value="1"/>
</dbReference>
<reference evidence="13" key="1">
    <citation type="thesis" date="2020" institute="ProQuest LLC" country="789 East Eisenhower Parkway, Ann Arbor, MI, USA">
        <title>Comparative Genomics and Chromosome Evolution.</title>
        <authorList>
            <person name="Mudd A.B."/>
        </authorList>
    </citation>
    <scope>NUCLEOTIDE SEQUENCE</scope>
    <source>
        <strain evidence="13">HN-11 Male</strain>
        <tissue evidence="13">Kidney and liver</tissue>
    </source>
</reference>
<evidence type="ECO:0000256" key="5">
    <source>
        <dbReference type="ARBA" id="ARBA00022833"/>
    </source>
</evidence>
<dbReference type="PANTHER" id="PTHR25465:SF41">
    <property type="entry name" value="E3 UBIQUITIN-PROTEIN LIGASE RNF135"/>
    <property type="match status" value="1"/>
</dbReference>
<dbReference type="GO" id="GO:0005737">
    <property type="term" value="C:cytoplasm"/>
    <property type="evidence" value="ECO:0007669"/>
    <property type="project" value="UniProtKB-ARBA"/>
</dbReference>
<protein>
    <submittedName>
        <fullName evidence="13">Uncharacterized protein</fullName>
    </submittedName>
</protein>
<keyword evidence="4" id="KW-0833">Ubl conjugation pathway</keyword>
<name>A0A8J6EN39_ELECQ</name>
<keyword evidence="1" id="KW-0399">Innate immunity</keyword>
<dbReference type="InterPro" id="IPR000315">
    <property type="entry name" value="Znf_B-box"/>
</dbReference>
<evidence type="ECO:0000256" key="9">
    <source>
        <dbReference type="SAM" id="Coils"/>
    </source>
</evidence>
<evidence type="ECO:0000256" key="6">
    <source>
        <dbReference type="ARBA" id="ARBA00022859"/>
    </source>
</evidence>
<dbReference type="CDD" id="cd16597">
    <property type="entry name" value="RING-HC_TRIM25_C-IV"/>
    <property type="match status" value="1"/>
</dbReference>
<accession>A0A8J6EN39</accession>
<dbReference type="SUPFAM" id="SSF57850">
    <property type="entry name" value="RING/U-box"/>
    <property type="match status" value="1"/>
</dbReference>
<keyword evidence="5" id="KW-0862">Zinc</keyword>
<evidence type="ECO:0000256" key="7">
    <source>
        <dbReference type="ARBA" id="ARBA00023054"/>
    </source>
</evidence>
<dbReference type="InterPro" id="IPR013083">
    <property type="entry name" value="Znf_RING/FYVE/PHD"/>
</dbReference>
<dbReference type="Gene3D" id="2.60.120.920">
    <property type="match status" value="1"/>
</dbReference>
<dbReference type="InterPro" id="IPR051051">
    <property type="entry name" value="E3_ubiq-ligase_TRIM/RNF"/>
</dbReference>
<dbReference type="InterPro" id="IPR003877">
    <property type="entry name" value="SPRY_dom"/>
</dbReference>
<dbReference type="Gene3D" id="3.30.40.10">
    <property type="entry name" value="Zinc/RING finger domain, C3HC4 (zinc finger)"/>
    <property type="match status" value="1"/>
</dbReference>
<evidence type="ECO:0000256" key="8">
    <source>
        <dbReference type="PROSITE-ProRule" id="PRU00024"/>
    </source>
</evidence>
<dbReference type="InterPro" id="IPR001870">
    <property type="entry name" value="B30.2/SPRY"/>
</dbReference>
<dbReference type="InterPro" id="IPR043136">
    <property type="entry name" value="B30.2/SPRY_sf"/>
</dbReference>